<evidence type="ECO:0000313" key="1">
    <source>
        <dbReference type="EMBL" id="MCG9970845.1"/>
    </source>
</evidence>
<keyword evidence="2" id="KW-1185">Reference proteome</keyword>
<protein>
    <submittedName>
        <fullName evidence="1">Membrane or secreted protein</fullName>
    </submittedName>
</protein>
<dbReference type="AlphaFoldDB" id="A0A9X2A518"/>
<dbReference type="RefSeq" id="WP_240096538.1">
    <property type="nucleotide sequence ID" value="NZ_JAJSON010000012.1"/>
</dbReference>
<gene>
    <name evidence="1" type="ORF">LU635_04275</name>
</gene>
<evidence type="ECO:0000313" key="2">
    <source>
        <dbReference type="Proteomes" id="UP001139344"/>
    </source>
</evidence>
<name>A0A9X2A518_9FLAO</name>
<proteinExistence type="predicted"/>
<reference evidence="1" key="1">
    <citation type="submission" date="2021-12" db="EMBL/GenBank/DDBJ databases">
        <title>Description of Gramella crocea sp. nov., a new bacterium isolated from activated sludge.</title>
        <authorList>
            <person name="Zhang X."/>
        </authorList>
    </citation>
    <scope>NUCLEOTIDE SEQUENCE</scope>
    <source>
        <strain evidence="1">YB25</strain>
    </source>
</reference>
<accession>A0A9X2A518</accession>
<sequence length="68" mass="7319">MKLLIISIILLALAFAGIAIKIWGKKDGKFAGTCASQNPYLNKAGEPCSFCGKMPDEIENCSETPKTK</sequence>
<dbReference type="Proteomes" id="UP001139344">
    <property type="component" value="Unassembled WGS sequence"/>
</dbReference>
<dbReference type="EMBL" id="JAJSON010000012">
    <property type="protein sequence ID" value="MCG9970845.1"/>
    <property type="molecule type" value="Genomic_DNA"/>
</dbReference>
<comment type="caution">
    <text evidence="1">The sequence shown here is derived from an EMBL/GenBank/DDBJ whole genome shotgun (WGS) entry which is preliminary data.</text>
</comment>
<organism evidence="1 2">
    <name type="scientific">Christiangramia crocea</name>
    <dbReference type="NCBI Taxonomy" id="2904124"/>
    <lineage>
        <taxon>Bacteria</taxon>
        <taxon>Pseudomonadati</taxon>
        <taxon>Bacteroidota</taxon>
        <taxon>Flavobacteriia</taxon>
        <taxon>Flavobacteriales</taxon>
        <taxon>Flavobacteriaceae</taxon>
        <taxon>Christiangramia</taxon>
    </lineage>
</organism>